<dbReference type="Gene3D" id="3.10.50.40">
    <property type="match status" value="1"/>
</dbReference>
<evidence type="ECO:0000313" key="13">
    <source>
        <dbReference type="Proteomes" id="UP000005695"/>
    </source>
</evidence>
<reference evidence="12" key="1">
    <citation type="submission" date="2006-05" db="EMBL/GenBank/DDBJ databases">
        <title>Annotation of the draft genome assembly of Desulfuromonas acetoxidans DSM 684.</title>
        <authorList>
            <consortium name="US DOE Joint Genome Institute (JGI-ORNL)"/>
            <person name="Larimer F."/>
            <person name="Land M."/>
            <person name="Hauser L."/>
        </authorList>
    </citation>
    <scope>NUCLEOTIDE SEQUENCE [LARGE SCALE GENOMIC DNA]</scope>
    <source>
        <strain evidence="12">DSM 684</strain>
    </source>
</reference>
<feature type="domain" description="PPIase FKBP-type" evidence="11">
    <location>
        <begin position="7"/>
        <end position="101"/>
    </location>
</feature>
<comment type="subcellular location">
    <subcellularLocation>
        <location evidence="2">Cytoplasm</location>
    </subcellularLocation>
</comment>
<dbReference type="Pfam" id="PF00254">
    <property type="entry name" value="FKBP_C"/>
    <property type="match status" value="1"/>
</dbReference>
<dbReference type="EC" id="5.2.1.8" evidence="10"/>
<keyword evidence="13" id="KW-1185">Reference proteome</keyword>
<dbReference type="SUPFAM" id="SSF54534">
    <property type="entry name" value="FKBP-like"/>
    <property type="match status" value="1"/>
</dbReference>
<dbReference type="RefSeq" id="WP_005999089.1">
    <property type="nucleotide sequence ID" value="NZ_AAEW02000005.1"/>
</dbReference>
<evidence type="ECO:0000256" key="9">
    <source>
        <dbReference type="PROSITE-ProRule" id="PRU00277"/>
    </source>
</evidence>
<dbReference type="GO" id="GO:0042026">
    <property type="term" value="P:protein refolding"/>
    <property type="evidence" value="ECO:0007669"/>
    <property type="project" value="UniProtKB-ARBA"/>
</dbReference>
<comment type="similarity">
    <text evidence="3 10">Belongs to the FKBP-type PPIase family.</text>
</comment>
<reference evidence="12" key="2">
    <citation type="submission" date="2006-05" db="EMBL/GenBank/DDBJ databases">
        <title>Sequencing of the draft genome and assembly of Desulfuromonas acetoxidans DSM 684.</title>
        <authorList>
            <consortium name="US DOE Joint Genome Institute (JGI-PGF)"/>
            <person name="Copeland A."/>
            <person name="Lucas S."/>
            <person name="Lapidus A."/>
            <person name="Barry K."/>
            <person name="Detter J.C."/>
            <person name="Glavina del Rio T."/>
            <person name="Hammon N."/>
            <person name="Israni S."/>
            <person name="Dalin E."/>
            <person name="Tice H."/>
            <person name="Bruce D."/>
            <person name="Pitluck S."/>
            <person name="Richardson P."/>
        </authorList>
    </citation>
    <scope>NUCLEOTIDE SEQUENCE [LARGE SCALE GENOMIC DNA]</scope>
    <source>
        <strain evidence="12">DSM 684</strain>
    </source>
</reference>
<proteinExistence type="inferred from homology"/>
<accession>Q1K1F9</accession>
<evidence type="ECO:0000256" key="2">
    <source>
        <dbReference type="ARBA" id="ARBA00004496"/>
    </source>
</evidence>
<dbReference type="AlphaFoldDB" id="Q1K1F9"/>
<dbReference type="EMBL" id="AAEW02000005">
    <property type="protein sequence ID" value="EAT16429.1"/>
    <property type="molecule type" value="Genomic_DNA"/>
</dbReference>
<keyword evidence="6" id="KW-0143">Chaperone</keyword>
<dbReference type="GO" id="GO:0003755">
    <property type="term" value="F:peptidyl-prolyl cis-trans isomerase activity"/>
    <property type="evidence" value="ECO:0007669"/>
    <property type="project" value="UniProtKB-UniRule"/>
</dbReference>
<evidence type="ECO:0000256" key="8">
    <source>
        <dbReference type="ARBA" id="ARBA00037071"/>
    </source>
</evidence>
<evidence type="ECO:0000256" key="6">
    <source>
        <dbReference type="ARBA" id="ARBA00023186"/>
    </source>
</evidence>
<sequence length="155" mass="17007">MKKAQKGDQVSFNFIVRLDDGSVIDSTYDEVECETDHEVDSGPMQLTIGDGTFFTQVEQALVDMTEGATKNVVVPAEDAFGAYDPDQVFSLQRDQIPMDFTPEEGDLLELSAEDSDQAEVVKVLAVGDDEITLDANHPYAGQRLNCEIALEKILS</sequence>
<evidence type="ECO:0000256" key="10">
    <source>
        <dbReference type="RuleBase" id="RU003915"/>
    </source>
</evidence>
<dbReference type="GO" id="GO:0005737">
    <property type="term" value="C:cytoplasm"/>
    <property type="evidence" value="ECO:0007669"/>
    <property type="project" value="UniProtKB-SubCell"/>
</dbReference>
<evidence type="ECO:0000313" key="12">
    <source>
        <dbReference type="EMBL" id="EAT16429.1"/>
    </source>
</evidence>
<dbReference type="PANTHER" id="PTHR47861:SF3">
    <property type="entry name" value="FKBP-TYPE PEPTIDYL-PROLYL CIS-TRANS ISOMERASE SLYD"/>
    <property type="match status" value="1"/>
</dbReference>
<protein>
    <recommendedName>
        <fullName evidence="10">Peptidyl-prolyl cis-trans isomerase</fullName>
        <ecNumber evidence="10">5.2.1.8</ecNumber>
    </recommendedName>
</protein>
<keyword evidence="4" id="KW-0963">Cytoplasm</keyword>
<dbReference type="Gene3D" id="2.40.10.330">
    <property type="match status" value="1"/>
</dbReference>
<comment type="caution">
    <text evidence="12">The sequence shown here is derived from an EMBL/GenBank/DDBJ whole genome shotgun (WGS) entry which is preliminary data.</text>
</comment>
<evidence type="ECO:0000259" key="11">
    <source>
        <dbReference type="PROSITE" id="PS50059"/>
    </source>
</evidence>
<evidence type="ECO:0000256" key="3">
    <source>
        <dbReference type="ARBA" id="ARBA00006577"/>
    </source>
</evidence>
<keyword evidence="7 9" id="KW-0413">Isomerase</keyword>
<dbReference type="InterPro" id="IPR046357">
    <property type="entry name" value="PPIase_dom_sf"/>
</dbReference>
<keyword evidence="5 9" id="KW-0697">Rotamase</keyword>
<dbReference type="InterPro" id="IPR048261">
    <property type="entry name" value="SlpA/SlyD-like_ins_sf"/>
</dbReference>
<evidence type="ECO:0000256" key="4">
    <source>
        <dbReference type="ARBA" id="ARBA00022490"/>
    </source>
</evidence>
<dbReference type="InterPro" id="IPR001179">
    <property type="entry name" value="PPIase_FKBP_dom"/>
</dbReference>
<organism evidence="12 13">
    <name type="scientific">Desulfuromonas acetoxidans (strain DSM 684 / 11070)</name>
    <dbReference type="NCBI Taxonomy" id="281689"/>
    <lineage>
        <taxon>Bacteria</taxon>
        <taxon>Pseudomonadati</taxon>
        <taxon>Thermodesulfobacteriota</taxon>
        <taxon>Desulfuromonadia</taxon>
        <taxon>Desulfuromonadales</taxon>
        <taxon>Desulfuromonadaceae</taxon>
        <taxon>Desulfuromonas</taxon>
    </lineage>
</organism>
<evidence type="ECO:0000256" key="1">
    <source>
        <dbReference type="ARBA" id="ARBA00000971"/>
    </source>
</evidence>
<dbReference type="PANTHER" id="PTHR47861">
    <property type="entry name" value="FKBP-TYPE PEPTIDYL-PROLYL CIS-TRANS ISOMERASE SLYD"/>
    <property type="match status" value="1"/>
</dbReference>
<name>Q1K1F9_DESA6</name>
<comment type="function">
    <text evidence="8">Also involved in hydrogenase metallocenter assembly, probably by participating in the nickel insertion step. This function in hydrogenase biosynthesis requires chaperone activity and the presence of the metal-binding domain, but not PPIase activity.</text>
</comment>
<gene>
    <name evidence="12" type="ORF">Dace_1893</name>
</gene>
<evidence type="ECO:0000256" key="5">
    <source>
        <dbReference type="ARBA" id="ARBA00023110"/>
    </source>
</evidence>
<evidence type="ECO:0000256" key="7">
    <source>
        <dbReference type="ARBA" id="ARBA00023235"/>
    </source>
</evidence>
<comment type="catalytic activity">
    <reaction evidence="1 9 10">
        <text>[protein]-peptidylproline (omega=180) = [protein]-peptidylproline (omega=0)</text>
        <dbReference type="Rhea" id="RHEA:16237"/>
        <dbReference type="Rhea" id="RHEA-COMP:10747"/>
        <dbReference type="Rhea" id="RHEA-COMP:10748"/>
        <dbReference type="ChEBI" id="CHEBI:83833"/>
        <dbReference type="ChEBI" id="CHEBI:83834"/>
        <dbReference type="EC" id="5.2.1.8"/>
    </reaction>
</comment>
<dbReference type="OrthoDB" id="9808891at2"/>
<dbReference type="Proteomes" id="UP000005695">
    <property type="component" value="Unassembled WGS sequence"/>
</dbReference>
<dbReference type="PROSITE" id="PS50059">
    <property type="entry name" value="FKBP_PPIASE"/>
    <property type="match status" value="1"/>
</dbReference>